<evidence type="ECO:0000256" key="2">
    <source>
        <dbReference type="SAM" id="Phobius"/>
    </source>
</evidence>
<organism evidence="3 4">
    <name type="scientific">Orchesella dallaii</name>
    <dbReference type="NCBI Taxonomy" id="48710"/>
    <lineage>
        <taxon>Eukaryota</taxon>
        <taxon>Metazoa</taxon>
        <taxon>Ecdysozoa</taxon>
        <taxon>Arthropoda</taxon>
        <taxon>Hexapoda</taxon>
        <taxon>Collembola</taxon>
        <taxon>Entomobryomorpha</taxon>
        <taxon>Entomobryoidea</taxon>
        <taxon>Orchesellidae</taxon>
        <taxon>Orchesellinae</taxon>
        <taxon>Orchesella</taxon>
    </lineage>
</organism>
<keyword evidence="2" id="KW-0812">Transmembrane</keyword>
<comment type="caution">
    <text evidence="3">The sequence shown here is derived from an EMBL/GenBank/DDBJ whole genome shotgun (WGS) entry which is preliminary data.</text>
</comment>
<dbReference type="Proteomes" id="UP001642540">
    <property type="component" value="Unassembled WGS sequence"/>
</dbReference>
<protein>
    <submittedName>
        <fullName evidence="3">Uncharacterized protein</fullName>
    </submittedName>
</protein>
<name>A0ABP1RNH5_9HEXA</name>
<gene>
    <name evidence="3" type="ORF">ODALV1_LOCUS24263</name>
</gene>
<accession>A0ABP1RNH5</accession>
<feature type="region of interest" description="Disordered" evidence="1">
    <location>
        <begin position="89"/>
        <end position="115"/>
    </location>
</feature>
<dbReference type="EMBL" id="CAXLJM020000089">
    <property type="protein sequence ID" value="CAL8131656.1"/>
    <property type="molecule type" value="Genomic_DNA"/>
</dbReference>
<keyword evidence="4" id="KW-1185">Reference proteome</keyword>
<evidence type="ECO:0000256" key="1">
    <source>
        <dbReference type="SAM" id="MobiDB-lite"/>
    </source>
</evidence>
<proteinExistence type="predicted"/>
<evidence type="ECO:0000313" key="4">
    <source>
        <dbReference type="Proteomes" id="UP001642540"/>
    </source>
</evidence>
<reference evidence="3 4" key="1">
    <citation type="submission" date="2024-08" db="EMBL/GenBank/DDBJ databases">
        <authorList>
            <person name="Cucini C."/>
            <person name="Frati F."/>
        </authorList>
    </citation>
    <scope>NUCLEOTIDE SEQUENCE [LARGE SCALE GENOMIC DNA]</scope>
</reference>
<sequence>MALNMTNFTEIDSIIPLVEFEEEDDDEPVYVGFIESSLAKMLPKFLKAIVTLLICGFLLGLTLFLITLWKRGCRRHKKLEDETATNGAPLHSVVVTPPTDESSKSEAPSGSSLQYVQSKHIKVPKHTLLRRASGPFGSEALSFVGEQYSMKDLEKEKHHFIHPQPPLRIGQGFHGSSSTHGHGHGHGNTPGEDEEGNTTKSKWNCFKGKE</sequence>
<feature type="transmembrane region" description="Helical" evidence="2">
    <location>
        <begin position="45"/>
        <end position="69"/>
    </location>
</feature>
<keyword evidence="2" id="KW-0472">Membrane</keyword>
<feature type="region of interest" description="Disordered" evidence="1">
    <location>
        <begin position="163"/>
        <end position="210"/>
    </location>
</feature>
<keyword evidence="2" id="KW-1133">Transmembrane helix</keyword>
<evidence type="ECO:0000313" key="3">
    <source>
        <dbReference type="EMBL" id="CAL8131656.1"/>
    </source>
</evidence>
<feature type="compositionally biased region" description="Low complexity" evidence="1">
    <location>
        <begin position="170"/>
        <end position="180"/>
    </location>
</feature>